<dbReference type="InterPro" id="IPR038460">
    <property type="entry name" value="AcetylCoA_hyd_C_sf"/>
</dbReference>
<sequence>MPFKVLTPEEAASHIFHGATVAFSGFTPAGSPKVVSKAIADKAKKEQEAGREFKIGMITGASTGDSLDGELARANAVKFRTPYQSNKDMRGAINNGHVEYFDMHLSGLAQEMRYGFFGAIDVAIIEAADITPNGEVVLTSGVGISPTAAKLAKKVIIELNSNHPKFIKGLHDIYQPLDPPYRKSIPVYSPDARIGDPVLRIDPSKIMGIVETNAPDEVGGFAPVDEVTQKIGDNVADFLAGELKKGTIPSEFLPIQSGVGNIANAVLGSLGKNPGIPPFKMYTEVIQDAVVELMKNGDITFASGCSLTVSPEVLKNDIYGNFDFFKDKLVLRPQEISNNPEIVRQLGLITINTAIEADIFGNINSTHVLGTKMMNGIGGSGDFTRNSFLSIFTCPSVAKGGSISAIVPMVSHEDHSEHSVKVIITEQGVADLRGKSPRQRAEAIIENCVHPDYKETLRDYLMVTSGHPQTPQALDKVFNMHSEFLTSGDMRNTKW</sequence>
<dbReference type="Gene3D" id="3.30.750.70">
    <property type="entry name" value="4-hydroxybutyrate coenzyme like domains"/>
    <property type="match status" value="1"/>
</dbReference>
<keyword evidence="6" id="KW-0378">Hydrolase</keyword>
<proteinExistence type="inferred from homology"/>
<dbReference type="Proteomes" id="UP000179797">
    <property type="component" value="Unassembled WGS sequence"/>
</dbReference>
<dbReference type="RefSeq" id="WP_044225231.1">
    <property type="nucleotide sequence ID" value="NZ_JRYR02000001.1"/>
</dbReference>
<dbReference type="GO" id="GO:0006084">
    <property type="term" value="P:acetyl-CoA metabolic process"/>
    <property type="evidence" value="ECO:0007669"/>
    <property type="project" value="InterPro"/>
</dbReference>
<feature type="binding site" evidence="3">
    <location>
        <position position="375"/>
    </location>
    <ligand>
        <name>CoA</name>
        <dbReference type="ChEBI" id="CHEBI:57287"/>
    </ligand>
</feature>
<feature type="domain" description="Acetyl-CoA hydrolase/transferase C-terminal" evidence="5">
    <location>
        <begin position="317"/>
        <end position="460"/>
    </location>
</feature>
<comment type="caution">
    <text evidence="6">The sequence shown here is derived from an EMBL/GenBank/DDBJ whole genome shotgun (WGS) entry which is preliminary data.</text>
</comment>
<gene>
    <name evidence="6" type="ORF">NH26_03810</name>
</gene>
<dbReference type="GO" id="GO:0006083">
    <property type="term" value="P:acetate metabolic process"/>
    <property type="evidence" value="ECO:0007669"/>
    <property type="project" value="InterPro"/>
</dbReference>
<protein>
    <submittedName>
        <fullName evidence="6">Acetyl-CoA hydrolase</fullName>
    </submittedName>
</protein>
<dbReference type="PANTHER" id="PTHR43609:SF1">
    <property type="entry name" value="ACETYL-COA HYDROLASE"/>
    <property type="match status" value="1"/>
</dbReference>
<keyword evidence="7" id="KW-1185">Reference proteome</keyword>
<evidence type="ECO:0000256" key="3">
    <source>
        <dbReference type="PIRSR" id="PIRSR617821-2"/>
    </source>
</evidence>
<accession>A0A1S1YX97</accession>
<dbReference type="InterPro" id="IPR037171">
    <property type="entry name" value="NagB/RpiA_transferase-like"/>
</dbReference>
<feature type="domain" description="Acetyl-CoA hydrolase/transferase N-terminal" evidence="4">
    <location>
        <begin position="5"/>
        <end position="211"/>
    </location>
</feature>
<evidence type="ECO:0000256" key="1">
    <source>
        <dbReference type="ARBA" id="ARBA00009632"/>
    </source>
</evidence>
<dbReference type="EMBL" id="JRYR02000001">
    <property type="protein sequence ID" value="OHX65533.1"/>
    <property type="molecule type" value="Genomic_DNA"/>
</dbReference>
<dbReference type="GO" id="GO:0008775">
    <property type="term" value="F:acetate CoA-transferase activity"/>
    <property type="evidence" value="ECO:0007669"/>
    <property type="project" value="InterPro"/>
</dbReference>
<dbReference type="NCBIfam" id="TIGR03458">
    <property type="entry name" value="YgfH_subfam"/>
    <property type="match status" value="1"/>
</dbReference>
<dbReference type="OrthoDB" id="9801795at2"/>
<organism evidence="6 7">
    <name type="scientific">Flammeovirga pacifica</name>
    <dbReference type="NCBI Taxonomy" id="915059"/>
    <lineage>
        <taxon>Bacteria</taxon>
        <taxon>Pseudomonadati</taxon>
        <taxon>Bacteroidota</taxon>
        <taxon>Cytophagia</taxon>
        <taxon>Cytophagales</taxon>
        <taxon>Flammeovirgaceae</taxon>
        <taxon>Flammeovirga</taxon>
    </lineage>
</organism>
<evidence type="ECO:0000313" key="7">
    <source>
        <dbReference type="Proteomes" id="UP000179797"/>
    </source>
</evidence>
<dbReference type="AlphaFoldDB" id="A0A1S1YX97"/>
<dbReference type="FunFam" id="3.40.1080.20:FF:000001">
    <property type="entry name" value="Acetyl-CoA hydrolase Ach1"/>
    <property type="match status" value="1"/>
</dbReference>
<dbReference type="Gene3D" id="3.40.1080.10">
    <property type="entry name" value="Glutaconate Coenzyme A-transferase"/>
    <property type="match status" value="1"/>
</dbReference>
<feature type="active site" description="5-glutamyl coenzyme A thioester intermediate" evidence="2">
    <location>
        <position position="284"/>
    </location>
</feature>
<reference evidence="6 7" key="1">
    <citation type="journal article" date="2012" name="Int. J. Syst. Evol. Microbiol.">
        <title>Flammeovirga pacifica sp. nov., isolated from deep-sea sediment.</title>
        <authorList>
            <person name="Xu H."/>
            <person name="Fu Y."/>
            <person name="Yang N."/>
            <person name="Ding Z."/>
            <person name="Lai Q."/>
            <person name="Zeng R."/>
        </authorList>
    </citation>
    <scope>NUCLEOTIDE SEQUENCE [LARGE SCALE GENOMIC DNA]</scope>
    <source>
        <strain evidence="7">DSM 24597 / LMG 26175 / WPAGA1</strain>
    </source>
</reference>
<feature type="binding site" evidence="3">
    <location>
        <position position="355"/>
    </location>
    <ligand>
        <name>CoA</name>
        <dbReference type="ChEBI" id="CHEBI:57287"/>
    </ligand>
</feature>
<dbReference type="GO" id="GO:0003986">
    <property type="term" value="F:acetyl-CoA hydrolase activity"/>
    <property type="evidence" value="ECO:0007669"/>
    <property type="project" value="TreeGrafter"/>
</dbReference>
<evidence type="ECO:0000313" key="6">
    <source>
        <dbReference type="EMBL" id="OHX65533.1"/>
    </source>
</evidence>
<evidence type="ECO:0000259" key="5">
    <source>
        <dbReference type="Pfam" id="PF13336"/>
    </source>
</evidence>
<dbReference type="Pfam" id="PF13336">
    <property type="entry name" value="AcetylCoA_hyd_C"/>
    <property type="match status" value="1"/>
</dbReference>
<dbReference type="InterPro" id="IPR017821">
    <property type="entry name" value="Succinate_CoA_transferase"/>
</dbReference>
<comment type="similarity">
    <text evidence="1">Belongs to the acetyl-CoA hydrolase/transferase family.</text>
</comment>
<dbReference type="InterPro" id="IPR046433">
    <property type="entry name" value="ActCoA_hydro"/>
</dbReference>
<evidence type="ECO:0000259" key="4">
    <source>
        <dbReference type="Pfam" id="PF02550"/>
    </source>
</evidence>
<feature type="binding site" evidence="3">
    <location>
        <position position="379"/>
    </location>
    <ligand>
        <name>CoA</name>
        <dbReference type="ChEBI" id="CHEBI:57287"/>
    </ligand>
</feature>
<name>A0A1S1YX97_FLAPC</name>
<evidence type="ECO:0000256" key="2">
    <source>
        <dbReference type="PIRSR" id="PIRSR617821-1"/>
    </source>
</evidence>
<dbReference type="STRING" id="915059.NH26_03810"/>
<dbReference type="InterPro" id="IPR003702">
    <property type="entry name" value="ActCoA_hydro_N"/>
</dbReference>
<dbReference type="InterPro" id="IPR026888">
    <property type="entry name" value="AcetylCoA_hyd_C"/>
</dbReference>
<dbReference type="Pfam" id="PF02550">
    <property type="entry name" value="AcetylCoA_hydro"/>
    <property type="match status" value="1"/>
</dbReference>
<feature type="binding site" evidence="3">
    <location>
        <position position="399"/>
    </location>
    <ligand>
        <name>CoA</name>
        <dbReference type="ChEBI" id="CHEBI:57287"/>
    </ligand>
</feature>
<dbReference type="PANTHER" id="PTHR43609">
    <property type="entry name" value="ACETYL-COA HYDROLASE"/>
    <property type="match status" value="1"/>
</dbReference>
<dbReference type="Gene3D" id="3.40.1080.20">
    <property type="entry name" value="Acetyl-CoA hydrolase/transferase C-terminal domain"/>
    <property type="match status" value="1"/>
</dbReference>
<dbReference type="SUPFAM" id="SSF100950">
    <property type="entry name" value="NagB/RpiA/CoA transferase-like"/>
    <property type="match status" value="2"/>
</dbReference>